<dbReference type="EMBL" id="CP039354">
    <property type="protein sequence ID" value="QCE12300.1"/>
    <property type="molecule type" value="Genomic_DNA"/>
</dbReference>
<protein>
    <submittedName>
        <fullName evidence="1">Uncharacterized protein</fullName>
    </submittedName>
</protein>
<keyword evidence="2" id="KW-1185">Reference proteome</keyword>
<organism evidence="1 2">
    <name type="scientific">Vigna unguiculata</name>
    <name type="common">Cowpea</name>
    <dbReference type="NCBI Taxonomy" id="3917"/>
    <lineage>
        <taxon>Eukaryota</taxon>
        <taxon>Viridiplantae</taxon>
        <taxon>Streptophyta</taxon>
        <taxon>Embryophyta</taxon>
        <taxon>Tracheophyta</taxon>
        <taxon>Spermatophyta</taxon>
        <taxon>Magnoliopsida</taxon>
        <taxon>eudicotyledons</taxon>
        <taxon>Gunneridae</taxon>
        <taxon>Pentapetalae</taxon>
        <taxon>rosids</taxon>
        <taxon>fabids</taxon>
        <taxon>Fabales</taxon>
        <taxon>Fabaceae</taxon>
        <taxon>Papilionoideae</taxon>
        <taxon>50 kb inversion clade</taxon>
        <taxon>NPAAA clade</taxon>
        <taxon>indigoferoid/millettioid clade</taxon>
        <taxon>Phaseoleae</taxon>
        <taxon>Vigna</taxon>
    </lineage>
</organism>
<name>A0A4D6NER5_VIGUN</name>
<dbReference type="AlphaFoldDB" id="A0A4D6NER5"/>
<dbReference type="Proteomes" id="UP000501690">
    <property type="component" value="Linkage Group LG10"/>
</dbReference>
<reference evidence="1 2" key="1">
    <citation type="submission" date="2019-04" db="EMBL/GenBank/DDBJ databases">
        <title>An improved genome assembly and genetic linkage map for asparagus bean, Vigna unguiculata ssp. sesquipedialis.</title>
        <authorList>
            <person name="Xia Q."/>
            <person name="Zhang R."/>
            <person name="Dong Y."/>
        </authorList>
    </citation>
    <scope>NUCLEOTIDE SEQUENCE [LARGE SCALE GENOMIC DNA]</scope>
    <source>
        <tissue evidence="1">Leaf</tissue>
    </source>
</reference>
<proteinExistence type="predicted"/>
<accession>A0A4D6NER5</accession>
<gene>
    <name evidence="1" type="ORF">DEO72_LG10g3542</name>
</gene>
<evidence type="ECO:0000313" key="2">
    <source>
        <dbReference type="Proteomes" id="UP000501690"/>
    </source>
</evidence>
<evidence type="ECO:0000313" key="1">
    <source>
        <dbReference type="EMBL" id="QCE12300.1"/>
    </source>
</evidence>
<sequence>MSSAAGGGADKVCGDDKAKKFRIRLSMDGYGLSTFQPQFKINNLIEKSWTPRLPSSSNMTFSKRVTKHIYCSQPLQVDLSAGAYGCSFRCFARLMRFPTSYDVVVVFWWGSHFIESRSESF</sequence>